<evidence type="ECO:0000256" key="5">
    <source>
        <dbReference type="RuleBase" id="RU004508"/>
    </source>
</evidence>
<dbReference type="InterPro" id="IPR015421">
    <property type="entry name" value="PyrdxlP-dep_Trfase_major"/>
</dbReference>
<feature type="active site" description="Proton acceptor" evidence="3">
    <location>
        <position position="191"/>
    </location>
</feature>
<keyword evidence="6" id="KW-0032">Aminotransferase</keyword>
<accession>A0A9D7SY63</accession>
<dbReference type="GO" id="GO:0008483">
    <property type="term" value="F:transaminase activity"/>
    <property type="evidence" value="ECO:0007669"/>
    <property type="project" value="UniProtKB-KW"/>
</dbReference>
<keyword evidence="1 4" id="KW-0663">Pyridoxal phosphate</keyword>
<dbReference type="EMBL" id="JADKGY010000029">
    <property type="protein sequence ID" value="MBK9984112.1"/>
    <property type="molecule type" value="Genomic_DNA"/>
</dbReference>
<dbReference type="Gene3D" id="3.40.640.10">
    <property type="entry name" value="Type I PLP-dependent aspartate aminotransferase-like (Major domain)"/>
    <property type="match status" value="1"/>
</dbReference>
<name>A0A9D7SY63_9BACT</name>
<dbReference type="InterPro" id="IPR000653">
    <property type="entry name" value="DegT/StrS_aminotransferase"/>
</dbReference>
<evidence type="ECO:0000256" key="4">
    <source>
        <dbReference type="PIRSR" id="PIRSR000390-2"/>
    </source>
</evidence>
<dbReference type="InterPro" id="IPR015422">
    <property type="entry name" value="PyrdxlP-dep_Trfase_small"/>
</dbReference>
<dbReference type="InterPro" id="IPR015424">
    <property type="entry name" value="PyrdxlP-dep_Trfase"/>
</dbReference>
<dbReference type="PANTHER" id="PTHR30244:SF36">
    <property type="entry name" value="3-OXO-GLUCOSE-6-PHOSPHATE:GLUTAMATE AMINOTRANSFERASE"/>
    <property type="match status" value="1"/>
</dbReference>
<dbReference type="PANTHER" id="PTHR30244">
    <property type="entry name" value="TRANSAMINASE"/>
    <property type="match status" value="1"/>
</dbReference>
<dbReference type="AlphaFoldDB" id="A0A9D7SY63"/>
<feature type="modified residue" description="N6-(pyridoxal phosphate)lysine" evidence="4">
    <location>
        <position position="191"/>
    </location>
</feature>
<dbReference type="CDD" id="cd00616">
    <property type="entry name" value="AHBA_syn"/>
    <property type="match status" value="1"/>
</dbReference>
<dbReference type="Gene3D" id="3.90.1150.10">
    <property type="entry name" value="Aspartate Aminotransferase, domain 1"/>
    <property type="match status" value="1"/>
</dbReference>
<evidence type="ECO:0000313" key="7">
    <source>
        <dbReference type="Proteomes" id="UP000808337"/>
    </source>
</evidence>
<dbReference type="GO" id="GO:0000271">
    <property type="term" value="P:polysaccharide biosynthetic process"/>
    <property type="evidence" value="ECO:0007669"/>
    <property type="project" value="TreeGrafter"/>
</dbReference>
<dbReference type="GO" id="GO:0030170">
    <property type="term" value="F:pyridoxal phosphate binding"/>
    <property type="evidence" value="ECO:0007669"/>
    <property type="project" value="TreeGrafter"/>
</dbReference>
<protein>
    <submittedName>
        <fullName evidence="6">DegT/DnrJ/EryC1/StrS family aminotransferase</fullName>
    </submittedName>
</protein>
<dbReference type="Pfam" id="PF01041">
    <property type="entry name" value="DegT_DnrJ_EryC1"/>
    <property type="match status" value="1"/>
</dbReference>
<organism evidence="6 7">
    <name type="scientific">Candidatus Opimibacter skivensis</name>
    <dbReference type="NCBI Taxonomy" id="2982028"/>
    <lineage>
        <taxon>Bacteria</taxon>
        <taxon>Pseudomonadati</taxon>
        <taxon>Bacteroidota</taxon>
        <taxon>Saprospiria</taxon>
        <taxon>Saprospirales</taxon>
        <taxon>Saprospiraceae</taxon>
        <taxon>Candidatus Opimibacter</taxon>
    </lineage>
</organism>
<dbReference type="PIRSF" id="PIRSF000390">
    <property type="entry name" value="PLP_StrS"/>
    <property type="match status" value="1"/>
</dbReference>
<proteinExistence type="inferred from homology"/>
<comment type="similarity">
    <text evidence="2 5">Belongs to the DegT/DnrJ/EryC1 family.</text>
</comment>
<evidence type="ECO:0000313" key="6">
    <source>
        <dbReference type="EMBL" id="MBK9984112.1"/>
    </source>
</evidence>
<sequence length="375" mass="41500">MSSLSKHIPLVDLVAQYYSIQSEMDDAISGVIHSGRFIGGEEVKKFAIKFAGFSNVPYCVPCANGTDSLEIALAALGIGKGDEVIIPAFSFVATLEAVCNIGATPVLCDIDPIRYTMDARNVEAVMTEKTKAIIPVHLYGQMADMHPLMLLAGVNNFYVIEDAAQAHGAEYNGQIAGSIGHMGSFSFYPGKNLGAYGDAGAITTNDEQLYNLAFKIANHGRTSKYDHEIVGRNSRMDSLQAAVLSVKLAHLREWNKRRFEIANRYIQLLEDIEQITVPVINDQSKSVYHLFVIRVPKSKRDDLMKYLAKHSIETGIHYPISLSKLKVTTEQLKIVTNCPQSEKASEEVVSLPMYPELTEAQQEYICNHIQDFFST</sequence>
<comment type="caution">
    <text evidence="6">The sequence shown here is derived from an EMBL/GenBank/DDBJ whole genome shotgun (WGS) entry which is preliminary data.</text>
</comment>
<dbReference type="SUPFAM" id="SSF53383">
    <property type="entry name" value="PLP-dependent transferases"/>
    <property type="match status" value="1"/>
</dbReference>
<evidence type="ECO:0000256" key="3">
    <source>
        <dbReference type="PIRSR" id="PIRSR000390-1"/>
    </source>
</evidence>
<evidence type="ECO:0000256" key="1">
    <source>
        <dbReference type="ARBA" id="ARBA00022898"/>
    </source>
</evidence>
<gene>
    <name evidence="6" type="ORF">IPP15_17375</name>
</gene>
<reference evidence="6 7" key="1">
    <citation type="submission" date="2020-10" db="EMBL/GenBank/DDBJ databases">
        <title>Connecting structure to function with the recovery of over 1000 high-quality activated sludge metagenome-assembled genomes encoding full-length rRNA genes using long-read sequencing.</title>
        <authorList>
            <person name="Singleton C.M."/>
            <person name="Petriglieri F."/>
            <person name="Kristensen J.M."/>
            <person name="Kirkegaard R.H."/>
            <person name="Michaelsen T.Y."/>
            <person name="Andersen M.H."/>
            <person name="Karst S.M."/>
            <person name="Dueholm M.S."/>
            <person name="Nielsen P.H."/>
            <person name="Albertsen M."/>
        </authorList>
    </citation>
    <scope>NUCLEOTIDE SEQUENCE [LARGE SCALE GENOMIC DNA]</scope>
    <source>
        <strain evidence="6">Ribe_18-Q3-R11-54_MAXAC.273</strain>
    </source>
</reference>
<evidence type="ECO:0000256" key="2">
    <source>
        <dbReference type="ARBA" id="ARBA00037999"/>
    </source>
</evidence>
<dbReference type="Proteomes" id="UP000808337">
    <property type="component" value="Unassembled WGS sequence"/>
</dbReference>
<keyword evidence="6" id="KW-0808">Transferase</keyword>